<gene>
    <name evidence="3" type="ORF">GOARA_062_00240</name>
</gene>
<accession>G7H4I1</accession>
<dbReference type="AlphaFoldDB" id="G7H4I1"/>
<feature type="signal peptide" evidence="1">
    <location>
        <begin position="1"/>
        <end position="19"/>
    </location>
</feature>
<dbReference type="STRING" id="1073574.GOARA_062_00240"/>
<evidence type="ECO:0000256" key="1">
    <source>
        <dbReference type="SAM" id="SignalP"/>
    </source>
</evidence>
<organism evidence="3 4">
    <name type="scientific">Gordonia araii NBRC 100433</name>
    <dbReference type="NCBI Taxonomy" id="1073574"/>
    <lineage>
        <taxon>Bacteria</taxon>
        <taxon>Bacillati</taxon>
        <taxon>Actinomycetota</taxon>
        <taxon>Actinomycetes</taxon>
        <taxon>Mycobacteriales</taxon>
        <taxon>Gordoniaceae</taxon>
        <taxon>Gordonia</taxon>
    </lineage>
</organism>
<name>G7H4I1_9ACTN</name>
<sequence>MITRRFFATFGIAATIATAGTLLPSTTPSAEAYRYNWGAIAYDYNGRVAVTRTNFPTSRSAVNAVKARCGRHCGQFSFYNSCGAVAYRFGYRTRVGHARGYPTRAAASRAARIQAGPGSHVRGWSCTSR</sequence>
<reference evidence="3 4" key="1">
    <citation type="submission" date="2011-11" db="EMBL/GenBank/DDBJ databases">
        <title>Whole genome shotgun sequence of Gordonia araii NBRC 100433.</title>
        <authorList>
            <person name="Yoshida Y."/>
            <person name="Hosoyama A."/>
            <person name="Tsuchikane K."/>
            <person name="Katsumata H."/>
            <person name="Yamazaki S."/>
            <person name="Fujita N."/>
        </authorList>
    </citation>
    <scope>NUCLEOTIDE SEQUENCE [LARGE SCALE GENOMIC DNA]</scope>
    <source>
        <strain evidence="3 4">NBRC 100433</strain>
    </source>
</reference>
<dbReference type="EMBL" id="BAEE01000062">
    <property type="protein sequence ID" value="GAB10756.1"/>
    <property type="molecule type" value="Genomic_DNA"/>
</dbReference>
<keyword evidence="1" id="KW-0732">Signal</keyword>
<feature type="domain" description="DUF4189" evidence="2">
    <location>
        <begin position="37"/>
        <end position="112"/>
    </location>
</feature>
<dbReference type="OrthoDB" id="4377837at2"/>
<feature type="chain" id="PRO_5039272050" description="DUF4189 domain-containing protein" evidence="1">
    <location>
        <begin position="20"/>
        <end position="129"/>
    </location>
</feature>
<protein>
    <recommendedName>
        <fullName evidence="2">DUF4189 domain-containing protein</fullName>
    </recommendedName>
</protein>
<proteinExistence type="predicted"/>
<dbReference type="Proteomes" id="UP000035088">
    <property type="component" value="Unassembled WGS sequence"/>
</dbReference>
<evidence type="ECO:0000313" key="4">
    <source>
        <dbReference type="Proteomes" id="UP000035088"/>
    </source>
</evidence>
<dbReference type="Pfam" id="PF13827">
    <property type="entry name" value="DUF4189"/>
    <property type="match status" value="1"/>
</dbReference>
<keyword evidence="4" id="KW-1185">Reference proteome</keyword>
<evidence type="ECO:0000313" key="3">
    <source>
        <dbReference type="EMBL" id="GAB10756.1"/>
    </source>
</evidence>
<comment type="caution">
    <text evidence="3">The sequence shown here is derived from an EMBL/GenBank/DDBJ whole genome shotgun (WGS) entry which is preliminary data.</text>
</comment>
<dbReference type="RefSeq" id="WP_007322831.1">
    <property type="nucleotide sequence ID" value="NZ_BAEE01000062.1"/>
</dbReference>
<dbReference type="InterPro" id="IPR025240">
    <property type="entry name" value="DUF4189"/>
</dbReference>
<evidence type="ECO:0000259" key="2">
    <source>
        <dbReference type="Pfam" id="PF13827"/>
    </source>
</evidence>